<name>A0AC61D759_9FIRM</name>
<reference evidence="1" key="1">
    <citation type="submission" date="2017-10" db="EMBL/GenBank/DDBJ databases">
        <title>Genome sequence of cellulolytic Lachnospiraceae bacterium XHS1971 isolated from hotspring sediment.</title>
        <authorList>
            <person name="Vasudevan G."/>
            <person name="Joshi A.J."/>
            <person name="Hivarkar S."/>
            <person name="Lanjekar V.B."/>
            <person name="Dhakephalkar P.K."/>
            <person name="Dagar S."/>
        </authorList>
    </citation>
    <scope>NUCLEOTIDE SEQUENCE</scope>
    <source>
        <strain evidence="1">XHS1971</strain>
    </source>
</reference>
<dbReference type="EMBL" id="PEDL01000028">
    <property type="protein sequence ID" value="PHV69439.1"/>
    <property type="molecule type" value="Genomic_DNA"/>
</dbReference>
<evidence type="ECO:0000313" key="1">
    <source>
        <dbReference type="EMBL" id="PHV69439.1"/>
    </source>
</evidence>
<organism evidence="1 2">
    <name type="scientific">Sporanaerobium hydrogeniformans</name>
    <dbReference type="NCBI Taxonomy" id="3072179"/>
    <lineage>
        <taxon>Bacteria</taxon>
        <taxon>Bacillati</taxon>
        <taxon>Bacillota</taxon>
        <taxon>Clostridia</taxon>
        <taxon>Lachnospirales</taxon>
        <taxon>Lachnospiraceae</taxon>
        <taxon>Sporanaerobium</taxon>
    </lineage>
</organism>
<protein>
    <submittedName>
        <fullName evidence="1">Uncharacterized protein</fullName>
    </submittedName>
</protein>
<sequence length="103" mass="11639">MGETTTVASLPKGEDGEEKRASVNFDIVGLPKRGNLLWRVITMMGDEDIYFDVRQQCAKGVDEVRFKKIKNGTITPYVPYRNLYVSDPQNATGHFIVRIEACE</sequence>
<gene>
    <name evidence="1" type="ORF">CS063_15685</name>
</gene>
<comment type="caution">
    <text evidence="1">The sequence shown here is derived from an EMBL/GenBank/DDBJ whole genome shotgun (WGS) entry which is preliminary data.</text>
</comment>
<dbReference type="Proteomes" id="UP000224460">
    <property type="component" value="Unassembled WGS sequence"/>
</dbReference>
<keyword evidence="2" id="KW-1185">Reference proteome</keyword>
<evidence type="ECO:0000313" key="2">
    <source>
        <dbReference type="Proteomes" id="UP000224460"/>
    </source>
</evidence>
<proteinExistence type="predicted"/>
<accession>A0AC61D759</accession>